<keyword evidence="3" id="KW-0862">Zinc</keyword>
<keyword evidence="1" id="KW-0479">Metal-binding</keyword>
<feature type="chain" id="PRO_5025523674" description="AIPP2-like SPOC-like domain-containing protein" evidence="7">
    <location>
        <begin position="19"/>
        <end position="250"/>
    </location>
</feature>
<dbReference type="PANTHER" id="PTHR33304">
    <property type="match status" value="1"/>
</dbReference>
<dbReference type="InterPro" id="IPR056280">
    <property type="entry name" value="AIPP2-like_SPOC"/>
</dbReference>
<dbReference type="Proteomes" id="UP000467840">
    <property type="component" value="Unassembled WGS sequence"/>
</dbReference>
<evidence type="ECO:0000256" key="1">
    <source>
        <dbReference type="ARBA" id="ARBA00022723"/>
    </source>
</evidence>
<feature type="domain" description="AIPP2-like SPOC-like" evidence="8">
    <location>
        <begin position="58"/>
        <end position="139"/>
    </location>
</feature>
<proteinExistence type="predicted"/>
<keyword evidence="10" id="KW-1185">Reference proteome</keyword>
<keyword evidence="7" id="KW-0732">Signal</keyword>
<name>A0A6A6K1K7_HEVBR</name>
<keyword evidence="5" id="KW-0804">Transcription</keyword>
<feature type="compositionally biased region" description="Basic residues" evidence="6">
    <location>
        <begin position="236"/>
        <end position="250"/>
    </location>
</feature>
<evidence type="ECO:0000256" key="5">
    <source>
        <dbReference type="ARBA" id="ARBA00023163"/>
    </source>
</evidence>
<sequence length="250" mass="28326">MTLGLTTVLLTLKCICTGEKHYLDDEPKTSDIQAKPVKYNLLQFEKYPSNHPKLEAVWNGSFGVLDTVFPGNGCFRAHLPQCPWIIDSRAYQVAKQMPKVLQFELRPRCNIWAEIFKNDFAFGCDISLFFFLEIQRELKWISFLWGVFRFAKKEHVSASVSNNKISEAHASGVGTASKQLPRKKTKRFNSLEVPPGFFRKSASEDALEESFDASNLVEVPVRSHPAVSGSAAHWARVARRRRPGKPNKTP</sequence>
<evidence type="ECO:0000256" key="2">
    <source>
        <dbReference type="ARBA" id="ARBA00022771"/>
    </source>
</evidence>
<dbReference type="Pfam" id="PF23121">
    <property type="entry name" value="SPOC_AIPP2"/>
    <property type="match status" value="1"/>
</dbReference>
<reference evidence="9 10" key="1">
    <citation type="journal article" date="2020" name="Mol. Plant">
        <title>The Chromosome-Based Rubber Tree Genome Provides New Insights into Spurge Genome Evolution and Rubber Biosynthesis.</title>
        <authorList>
            <person name="Liu J."/>
            <person name="Shi C."/>
            <person name="Shi C.C."/>
            <person name="Li W."/>
            <person name="Zhang Q.J."/>
            <person name="Zhang Y."/>
            <person name="Li K."/>
            <person name="Lu H.F."/>
            <person name="Shi C."/>
            <person name="Zhu S.T."/>
            <person name="Xiao Z.Y."/>
            <person name="Nan H."/>
            <person name="Yue Y."/>
            <person name="Zhu X.G."/>
            <person name="Wu Y."/>
            <person name="Hong X.N."/>
            <person name="Fan G.Y."/>
            <person name="Tong Y."/>
            <person name="Zhang D."/>
            <person name="Mao C.L."/>
            <person name="Liu Y.L."/>
            <person name="Hao S.J."/>
            <person name="Liu W.Q."/>
            <person name="Lv M.Q."/>
            <person name="Zhang H.B."/>
            <person name="Liu Y."/>
            <person name="Hu-Tang G.R."/>
            <person name="Wang J.P."/>
            <person name="Wang J.H."/>
            <person name="Sun Y.H."/>
            <person name="Ni S.B."/>
            <person name="Chen W.B."/>
            <person name="Zhang X.C."/>
            <person name="Jiao Y.N."/>
            <person name="Eichler E.E."/>
            <person name="Li G.H."/>
            <person name="Liu X."/>
            <person name="Gao L.Z."/>
        </authorList>
    </citation>
    <scope>NUCLEOTIDE SEQUENCE [LARGE SCALE GENOMIC DNA]</scope>
    <source>
        <strain evidence="10">cv. GT1</strain>
        <tissue evidence="9">Leaf</tissue>
    </source>
</reference>
<evidence type="ECO:0000256" key="6">
    <source>
        <dbReference type="SAM" id="MobiDB-lite"/>
    </source>
</evidence>
<evidence type="ECO:0000313" key="9">
    <source>
        <dbReference type="EMBL" id="KAF2282335.1"/>
    </source>
</evidence>
<organism evidence="9 10">
    <name type="scientific">Hevea brasiliensis</name>
    <name type="common">Para rubber tree</name>
    <name type="synonym">Siphonia brasiliensis</name>
    <dbReference type="NCBI Taxonomy" id="3981"/>
    <lineage>
        <taxon>Eukaryota</taxon>
        <taxon>Viridiplantae</taxon>
        <taxon>Streptophyta</taxon>
        <taxon>Embryophyta</taxon>
        <taxon>Tracheophyta</taxon>
        <taxon>Spermatophyta</taxon>
        <taxon>Magnoliopsida</taxon>
        <taxon>eudicotyledons</taxon>
        <taxon>Gunneridae</taxon>
        <taxon>Pentapetalae</taxon>
        <taxon>rosids</taxon>
        <taxon>fabids</taxon>
        <taxon>Malpighiales</taxon>
        <taxon>Euphorbiaceae</taxon>
        <taxon>Crotonoideae</taxon>
        <taxon>Micrandreae</taxon>
        <taxon>Hevea</taxon>
    </lineage>
</organism>
<dbReference type="InterPro" id="IPR049914">
    <property type="entry name" value="PHD1-3/5-6"/>
</dbReference>
<gene>
    <name evidence="9" type="ORF">GH714_043864</name>
</gene>
<dbReference type="GO" id="GO:0034244">
    <property type="term" value="P:negative regulation of transcription elongation by RNA polymerase II"/>
    <property type="evidence" value="ECO:0007669"/>
    <property type="project" value="InterPro"/>
</dbReference>
<keyword evidence="4" id="KW-0805">Transcription regulation</keyword>
<feature type="signal peptide" evidence="7">
    <location>
        <begin position="1"/>
        <end position="18"/>
    </location>
</feature>
<evidence type="ECO:0000256" key="4">
    <source>
        <dbReference type="ARBA" id="ARBA00023015"/>
    </source>
</evidence>
<dbReference type="GO" id="GO:0008270">
    <property type="term" value="F:zinc ion binding"/>
    <property type="evidence" value="ECO:0007669"/>
    <property type="project" value="UniProtKB-KW"/>
</dbReference>
<dbReference type="EMBL" id="JAAGAX010000367">
    <property type="protein sequence ID" value="KAF2282335.1"/>
    <property type="molecule type" value="Genomic_DNA"/>
</dbReference>
<dbReference type="AlphaFoldDB" id="A0A6A6K1K7"/>
<comment type="caution">
    <text evidence="9">The sequence shown here is derived from an EMBL/GenBank/DDBJ whole genome shotgun (WGS) entry which is preliminary data.</text>
</comment>
<evidence type="ECO:0000259" key="8">
    <source>
        <dbReference type="Pfam" id="PF23121"/>
    </source>
</evidence>
<keyword evidence="2" id="KW-0863">Zinc-finger</keyword>
<evidence type="ECO:0000256" key="7">
    <source>
        <dbReference type="SAM" id="SignalP"/>
    </source>
</evidence>
<evidence type="ECO:0000313" key="10">
    <source>
        <dbReference type="Proteomes" id="UP000467840"/>
    </source>
</evidence>
<protein>
    <recommendedName>
        <fullName evidence="8">AIPP2-like SPOC-like domain-containing protein</fullName>
    </recommendedName>
</protein>
<evidence type="ECO:0000256" key="3">
    <source>
        <dbReference type="ARBA" id="ARBA00022833"/>
    </source>
</evidence>
<feature type="region of interest" description="Disordered" evidence="6">
    <location>
        <begin position="226"/>
        <end position="250"/>
    </location>
</feature>
<dbReference type="GO" id="GO:0140566">
    <property type="term" value="F:histone reader activity"/>
    <property type="evidence" value="ECO:0007669"/>
    <property type="project" value="InterPro"/>
</dbReference>
<accession>A0A6A6K1K7</accession>
<dbReference type="PANTHER" id="PTHR33304:SF36">
    <property type="entry name" value="GB|AAF26970.1-RELATED"/>
    <property type="match status" value="1"/>
</dbReference>